<evidence type="ECO:0000259" key="7">
    <source>
        <dbReference type="SMART" id="SM00852"/>
    </source>
</evidence>
<dbReference type="EMBL" id="CP063164">
    <property type="protein sequence ID" value="QOR61258.1"/>
    <property type="molecule type" value="Genomic_DNA"/>
</dbReference>
<dbReference type="Pfam" id="PF00994">
    <property type="entry name" value="MoCF_biosynth"/>
    <property type="match status" value="1"/>
</dbReference>
<dbReference type="InterPro" id="IPR005111">
    <property type="entry name" value="MoeA_C_domain_IV"/>
</dbReference>
<evidence type="ECO:0000313" key="9">
    <source>
        <dbReference type="Proteomes" id="UP000595074"/>
    </source>
</evidence>
<dbReference type="Gene3D" id="3.90.105.10">
    <property type="entry name" value="Molybdopterin biosynthesis moea protein, domain 2"/>
    <property type="match status" value="1"/>
</dbReference>
<accession>A0A7M1S1J9</accession>
<dbReference type="InterPro" id="IPR038987">
    <property type="entry name" value="MoeA-like"/>
</dbReference>
<evidence type="ECO:0000256" key="5">
    <source>
        <dbReference type="ARBA" id="ARBA00047317"/>
    </source>
</evidence>
<comment type="pathway">
    <text evidence="2 6">Cofactor biosynthesis; molybdopterin biosynthesis.</text>
</comment>
<dbReference type="InterPro" id="IPR036425">
    <property type="entry name" value="MoaB/Mog-like_dom_sf"/>
</dbReference>
<dbReference type="Gene3D" id="3.40.980.10">
    <property type="entry name" value="MoaB/Mog-like domain"/>
    <property type="match status" value="1"/>
</dbReference>
<keyword evidence="6 8" id="KW-0808">Transferase</keyword>
<keyword evidence="6" id="KW-0500">Molybdenum</keyword>
<dbReference type="InterPro" id="IPR036135">
    <property type="entry name" value="MoeA_linker/N_sf"/>
</dbReference>
<evidence type="ECO:0000256" key="2">
    <source>
        <dbReference type="ARBA" id="ARBA00005046"/>
    </source>
</evidence>
<dbReference type="CDD" id="cd00887">
    <property type="entry name" value="MoeA"/>
    <property type="match status" value="1"/>
</dbReference>
<name>A0A7M1S1J9_9BACT</name>
<dbReference type="GO" id="GO:0005829">
    <property type="term" value="C:cytosol"/>
    <property type="evidence" value="ECO:0007669"/>
    <property type="project" value="TreeGrafter"/>
</dbReference>
<comment type="similarity">
    <text evidence="3 6">Belongs to the MoeA family.</text>
</comment>
<dbReference type="RefSeq" id="WP_197547931.1">
    <property type="nucleotide sequence ID" value="NZ_CP063164.1"/>
</dbReference>
<evidence type="ECO:0000313" key="8">
    <source>
        <dbReference type="EMBL" id="QOR61258.1"/>
    </source>
</evidence>
<evidence type="ECO:0000256" key="4">
    <source>
        <dbReference type="ARBA" id="ARBA00023150"/>
    </source>
</evidence>
<dbReference type="Proteomes" id="UP000595074">
    <property type="component" value="Chromosome"/>
</dbReference>
<comment type="function">
    <text evidence="1 6">Catalyzes the insertion of molybdate into adenylated molybdopterin with the concomitant release of AMP.</text>
</comment>
<sequence>MKKFTFLSLTKAYDLALKNAPVQQSTQVITLGQTLHAVLAEDIIVKKNLPSFDNSAMDGFAFKHCERGKTLNIAGTIFAGDVPSPILKKGECYKIMTGAQVPGDADTVVPIEDCTKVTENSVTIPENIKEGNAFRPKGEEQKAGNILFKKGERVTAGHIALLSAQGIIATTVYKPLQIAVVSSGDEIKEPWEEASEDEIYNANAFAVTSLLKGYGFSASYVGSVPDSLEKSISFISKLKSYDVIITTGGISMGDADFLSEAFSKNGNRELFHGIDVKPGRPTMMGLMDNTFVMAMPGNPLTAMVNTILLSVPILAKMQGNNRYHHSYVYAKNCKTFQTRPGRANVVLGHLHEGVFTVTRNNKYGSGMLTPIVESNALAVFDQSVSVVEENQMIKIILFDSFPAAATYDSMNTNT</sequence>
<dbReference type="AlphaFoldDB" id="A0A7M1S1J9"/>
<dbReference type="SMART" id="SM00852">
    <property type="entry name" value="MoCF_biosynth"/>
    <property type="match status" value="1"/>
</dbReference>
<feature type="domain" description="MoaB/Mog" evidence="7">
    <location>
        <begin position="179"/>
        <end position="316"/>
    </location>
</feature>
<dbReference type="UniPathway" id="UPA00344"/>
<comment type="cofactor">
    <cofactor evidence="6">
        <name>Mg(2+)</name>
        <dbReference type="ChEBI" id="CHEBI:18420"/>
    </cofactor>
</comment>
<protein>
    <recommendedName>
        <fullName evidence="6">Molybdopterin molybdenumtransferase</fullName>
        <ecNumber evidence="6">2.10.1.1</ecNumber>
    </recommendedName>
</protein>
<evidence type="ECO:0000256" key="3">
    <source>
        <dbReference type="ARBA" id="ARBA00010763"/>
    </source>
</evidence>
<dbReference type="InterPro" id="IPR036688">
    <property type="entry name" value="MoeA_C_domain_IV_sf"/>
</dbReference>
<dbReference type="PANTHER" id="PTHR10192">
    <property type="entry name" value="MOLYBDOPTERIN BIOSYNTHESIS PROTEIN"/>
    <property type="match status" value="1"/>
</dbReference>
<proteinExistence type="inferred from homology"/>
<keyword evidence="6" id="KW-0460">Magnesium</keyword>
<dbReference type="Gene3D" id="2.170.190.11">
    <property type="entry name" value="Molybdopterin biosynthesis moea protein, domain 3"/>
    <property type="match status" value="1"/>
</dbReference>
<dbReference type="EC" id="2.10.1.1" evidence="6"/>
<dbReference type="SUPFAM" id="SSF63867">
    <property type="entry name" value="MoeA C-terminal domain-like"/>
    <property type="match status" value="1"/>
</dbReference>
<keyword evidence="4 6" id="KW-0501">Molybdenum cofactor biosynthesis</keyword>
<evidence type="ECO:0000256" key="1">
    <source>
        <dbReference type="ARBA" id="ARBA00002901"/>
    </source>
</evidence>
<dbReference type="Pfam" id="PF03454">
    <property type="entry name" value="MoeA_C"/>
    <property type="match status" value="1"/>
</dbReference>
<evidence type="ECO:0000256" key="6">
    <source>
        <dbReference type="RuleBase" id="RU365090"/>
    </source>
</evidence>
<dbReference type="SUPFAM" id="SSF53218">
    <property type="entry name" value="Molybdenum cofactor biosynthesis proteins"/>
    <property type="match status" value="1"/>
</dbReference>
<dbReference type="PANTHER" id="PTHR10192:SF5">
    <property type="entry name" value="GEPHYRIN"/>
    <property type="match status" value="1"/>
</dbReference>
<dbReference type="Gene3D" id="2.40.340.10">
    <property type="entry name" value="MoeA, C-terminal, domain IV"/>
    <property type="match status" value="1"/>
</dbReference>
<dbReference type="KEGG" id="sinu:IMZ28_07315"/>
<keyword evidence="6" id="KW-0479">Metal-binding</keyword>
<keyword evidence="9" id="KW-1185">Reference proteome</keyword>
<organism evidence="8 9">
    <name type="scientific">Sulfurovum indicum</name>
    <dbReference type="NCBI Taxonomy" id="2779528"/>
    <lineage>
        <taxon>Bacteria</taxon>
        <taxon>Pseudomonadati</taxon>
        <taxon>Campylobacterota</taxon>
        <taxon>Epsilonproteobacteria</taxon>
        <taxon>Campylobacterales</taxon>
        <taxon>Sulfurovaceae</taxon>
        <taxon>Sulfurovum</taxon>
    </lineage>
</organism>
<dbReference type="Pfam" id="PF03453">
    <property type="entry name" value="MoeA_N"/>
    <property type="match status" value="1"/>
</dbReference>
<dbReference type="InterPro" id="IPR005110">
    <property type="entry name" value="MoeA_linker/N"/>
</dbReference>
<dbReference type="InterPro" id="IPR001453">
    <property type="entry name" value="MoaB/Mog_dom"/>
</dbReference>
<gene>
    <name evidence="8" type="ORF">IMZ28_07315</name>
</gene>
<comment type="catalytic activity">
    <reaction evidence="5">
        <text>adenylyl-molybdopterin + molybdate = Mo-molybdopterin + AMP + H(+)</text>
        <dbReference type="Rhea" id="RHEA:35047"/>
        <dbReference type="ChEBI" id="CHEBI:15378"/>
        <dbReference type="ChEBI" id="CHEBI:36264"/>
        <dbReference type="ChEBI" id="CHEBI:62727"/>
        <dbReference type="ChEBI" id="CHEBI:71302"/>
        <dbReference type="ChEBI" id="CHEBI:456215"/>
        <dbReference type="EC" id="2.10.1.1"/>
    </reaction>
</comment>
<dbReference type="GO" id="GO:0061599">
    <property type="term" value="F:molybdopterin molybdotransferase activity"/>
    <property type="evidence" value="ECO:0007669"/>
    <property type="project" value="UniProtKB-UniRule"/>
</dbReference>
<dbReference type="GO" id="GO:0046872">
    <property type="term" value="F:metal ion binding"/>
    <property type="evidence" value="ECO:0007669"/>
    <property type="project" value="UniProtKB-UniRule"/>
</dbReference>
<reference evidence="8 9" key="1">
    <citation type="submission" date="2020-10" db="EMBL/GenBank/DDBJ databases">
        <title>The genome of sulfurovum sp.</title>
        <authorList>
            <person name="Xie S."/>
            <person name="Shao Z."/>
            <person name="Jiang L."/>
        </authorList>
    </citation>
    <scope>NUCLEOTIDE SEQUENCE [LARGE SCALE GENOMIC DNA]</scope>
    <source>
        <strain evidence="8 9">ST-419</strain>
    </source>
</reference>
<dbReference type="GO" id="GO:0006777">
    <property type="term" value="P:Mo-molybdopterin cofactor biosynthetic process"/>
    <property type="evidence" value="ECO:0007669"/>
    <property type="project" value="UniProtKB-UniRule"/>
</dbReference>
<dbReference type="SUPFAM" id="SSF63882">
    <property type="entry name" value="MoeA N-terminal region -like"/>
    <property type="match status" value="1"/>
</dbReference>